<dbReference type="InterPro" id="IPR026983">
    <property type="entry name" value="DHC"/>
</dbReference>
<dbReference type="Proteomes" id="UP001168821">
    <property type="component" value="Unassembled WGS sequence"/>
</dbReference>
<keyword evidence="8" id="KW-0243">Dynein</keyword>
<dbReference type="FunFam" id="3.40.50.300:FF:000543">
    <property type="entry name" value="Dynein axonemal heavy chain 5"/>
    <property type="match status" value="1"/>
</dbReference>
<feature type="region of interest" description="Disordered" evidence="14">
    <location>
        <begin position="1"/>
        <end position="24"/>
    </location>
</feature>
<dbReference type="SMART" id="SM00382">
    <property type="entry name" value="AAA"/>
    <property type="match status" value="3"/>
</dbReference>
<evidence type="ECO:0000256" key="3">
    <source>
        <dbReference type="ARBA" id="ARBA00022490"/>
    </source>
</evidence>
<dbReference type="Gene3D" id="1.10.287.2620">
    <property type="match status" value="1"/>
</dbReference>
<evidence type="ECO:0000256" key="7">
    <source>
        <dbReference type="ARBA" id="ARBA00022840"/>
    </source>
</evidence>
<dbReference type="FunFam" id="1.20.140.100:FF:000003">
    <property type="entry name" value="Dynein, axonemal, heavy chain 5"/>
    <property type="match status" value="1"/>
</dbReference>
<dbReference type="Pfam" id="PF17857">
    <property type="entry name" value="AAA_lid_1"/>
    <property type="match status" value="1"/>
</dbReference>
<dbReference type="Pfam" id="PF08393">
    <property type="entry name" value="DHC_N2"/>
    <property type="match status" value="1"/>
</dbReference>
<dbReference type="PANTHER" id="PTHR46532">
    <property type="entry name" value="MALE FERTILITY FACTOR KL5"/>
    <property type="match status" value="1"/>
</dbReference>
<keyword evidence="9" id="KW-0175">Coiled coil</keyword>
<dbReference type="GO" id="GO:0051959">
    <property type="term" value="F:dynein light intermediate chain binding"/>
    <property type="evidence" value="ECO:0007669"/>
    <property type="project" value="InterPro"/>
</dbReference>
<comment type="subcellular location">
    <subcellularLocation>
        <location evidence="1">Cytoplasm</location>
        <location evidence="1">Cytoskeleton</location>
        <location evidence="1">Cilium axoneme</location>
    </subcellularLocation>
</comment>
<reference evidence="16" key="1">
    <citation type="journal article" date="2023" name="G3 (Bethesda)">
        <title>Whole genome assemblies of Zophobas morio and Tenebrio molitor.</title>
        <authorList>
            <person name="Kaur S."/>
            <person name="Stinson S.A."/>
            <person name="diCenzo G.C."/>
        </authorList>
    </citation>
    <scope>NUCLEOTIDE SEQUENCE</scope>
    <source>
        <strain evidence="16">QUZm001</strain>
    </source>
</reference>
<evidence type="ECO:0000256" key="1">
    <source>
        <dbReference type="ARBA" id="ARBA00004430"/>
    </source>
</evidence>
<dbReference type="PANTHER" id="PTHR46532:SF4">
    <property type="entry name" value="AAA+ ATPASE DOMAIN-CONTAINING PROTEIN"/>
    <property type="match status" value="1"/>
</dbReference>
<evidence type="ECO:0000313" key="17">
    <source>
        <dbReference type="Proteomes" id="UP001168821"/>
    </source>
</evidence>
<dbReference type="Pfam" id="PF12774">
    <property type="entry name" value="AAA_6"/>
    <property type="match status" value="1"/>
</dbReference>
<feature type="domain" description="AAA+ ATPase" evidence="15">
    <location>
        <begin position="2646"/>
        <end position="2794"/>
    </location>
</feature>
<dbReference type="GO" id="GO:0031514">
    <property type="term" value="C:motile cilium"/>
    <property type="evidence" value="ECO:0007669"/>
    <property type="project" value="UniProtKB-ARBA"/>
</dbReference>
<dbReference type="InterPro" id="IPR024743">
    <property type="entry name" value="Dynein_HC_stalk"/>
</dbReference>
<dbReference type="FunFam" id="1.10.287.2620:FF:000003">
    <property type="entry name" value="Dynein, axonemal, heavy chain 5"/>
    <property type="match status" value="1"/>
</dbReference>
<dbReference type="Gene3D" id="1.20.140.100">
    <property type="entry name" value="Dynein heavy chain, N-terminal domain 2"/>
    <property type="match status" value="1"/>
</dbReference>
<dbReference type="FunFam" id="3.40.50.300:FF:000044">
    <property type="entry name" value="Dynein heavy chain 5, axonemal"/>
    <property type="match status" value="1"/>
</dbReference>
<feature type="region of interest" description="Disordered" evidence="14">
    <location>
        <begin position="930"/>
        <end position="952"/>
    </location>
</feature>
<dbReference type="InterPro" id="IPR024317">
    <property type="entry name" value="Dynein_heavy_chain_D4_dom"/>
</dbReference>
<feature type="compositionally biased region" description="Acidic residues" evidence="14">
    <location>
        <begin position="930"/>
        <end position="944"/>
    </location>
</feature>
<feature type="domain" description="AAA+ ATPase" evidence="15">
    <location>
        <begin position="2010"/>
        <end position="2154"/>
    </location>
</feature>
<evidence type="ECO:0000259" key="15">
    <source>
        <dbReference type="SMART" id="SM00382"/>
    </source>
</evidence>
<comment type="caution">
    <text evidence="16">The sequence shown here is derived from an EMBL/GenBank/DDBJ whole genome shotgun (WGS) entry which is preliminary data.</text>
</comment>
<dbReference type="FunFam" id="3.40.50.300:FF:001221">
    <property type="entry name" value="Axonemal dynein heavy chain 8"/>
    <property type="match status" value="1"/>
</dbReference>
<evidence type="ECO:0000256" key="8">
    <source>
        <dbReference type="ARBA" id="ARBA00023017"/>
    </source>
</evidence>
<comment type="similarity">
    <text evidence="2">Belongs to the dynein heavy chain family.</text>
</comment>
<dbReference type="InterPro" id="IPR013602">
    <property type="entry name" value="Dynein_heavy_linker"/>
</dbReference>
<dbReference type="GO" id="GO:0007018">
    <property type="term" value="P:microtubule-based movement"/>
    <property type="evidence" value="ECO:0007669"/>
    <property type="project" value="InterPro"/>
</dbReference>
<evidence type="ECO:0000313" key="16">
    <source>
        <dbReference type="EMBL" id="KAJ3660185.1"/>
    </source>
</evidence>
<dbReference type="InterPro" id="IPR042222">
    <property type="entry name" value="Dynein_2_N"/>
</dbReference>
<evidence type="ECO:0000256" key="11">
    <source>
        <dbReference type="ARBA" id="ARBA00023175"/>
    </source>
</evidence>
<keyword evidence="3" id="KW-0963">Cytoplasm</keyword>
<keyword evidence="11" id="KW-0505">Motor protein</keyword>
<evidence type="ECO:0000256" key="4">
    <source>
        <dbReference type="ARBA" id="ARBA00022701"/>
    </source>
</evidence>
<dbReference type="GO" id="GO:0005524">
    <property type="term" value="F:ATP binding"/>
    <property type="evidence" value="ECO:0007669"/>
    <property type="project" value="UniProtKB-KW"/>
</dbReference>
<keyword evidence="12" id="KW-0206">Cytoskeleton</keyword>
<dbReference type="Gene3D" id="1.20.920.30">
    <property type="match status" value="1"/>
</dbReference>
<keyword evidence="6" id="KW-0547">Nucleotide-binding</keyword>
<dbReference type="FunFam" id="1.20.920.30:FF:000004">
    <property type="entry name" value="Dynein axonemal heavy chain 5"/>
    <property type="match status" value="1"/>
</dbReference>
<dbReference type="InterPro" id="IPR027417">
    <property type="entry name" value="P-loop_NTPase"/>
</dbReference>
<dbReference type="FunFam" id="1.20.58.1120:FF:000004">
    <property type="entry name" value="Dynein axonemal heavy chain 5"/>
    <property type="match status" value="1"/>
</dbReference>
<evidence type="ECO:0000256" key="10">
    <source>
        <dbReference type="ARBA" id="ARBA00023069"/>
    </source>
</evidence>
<dbReference type="Pfam" id="PF12777">
    <property type="entry name" value="MT"/>
    <property type="match status" value="1"/>
</dbReference>
<gene>
    <name evidence="16" type="ORF">Zmor_004651</name>
</gene>
<dbReference type="InterPro" id="IPR035699">
    <property type="entry name" value="AAA_6"/>
</dbReference>
<dbReference type="Gene3D" id="1.10.8.710">
    <property type="match status" value="1"/>
</dbReference>
<name>A0AA38MJS2_9CUCU</name>
<keyword evidence="7" id="KW-0067">ATP-binding</keyword>
<dbReference type="InterPro" id="IPR003593">
    <property type="entry name" value="AAA+_ATPase"/>
</dbReference>
<accession>A0AA38MJS2</accession>
<dbReference type="Gene3D" id="1.20.920.20">
    <property type="match status" value="1"/>
</dbReference>
<feature type="domain" description="AAA+ ATPase" evidence="15">
    <location>
        <begin position="2289"/>
        <end position="2418"/>
    </location>
</feature>
<evidence type="ECO:0000256" key="9">
    <source>
        <dbReference type="ARBA" id="ARBA00023054"/>
    </source>
</evidence>
<dbReference type="InterPro" id="IPR042228">
    <property type="entry name" value="Dynein_linker_3"/>
</dbReference>
<dbReference type="FunFam" id="1.10.8.710:FF:000003">
    <property type="entry name" value="Dynein axonemal heavy chain 5"/>
    <property type="match status" value="1"/>
</dbReference>
<evidence type="ECO:0000256" key="6">
    <source>
        <dbReference type="ARBA" id="ARBA00022741"/>
    </source>
</evidence>
<dbReference type="Pfam" id="PF17852">
    <property type="entry name" value="Dynein_AAA_lid"/>
    <property type="match status" value="1"/>
</dbReference>
<dbReference type="GO" id="GO:0005858">
    <property type="term" value="C:axonemal dynein complex"/>
    <property type="evidence" value="ECO:0007669"/>
    <property type="project" value="TreeGrafter"/>
</dbReference>
<feature type="compositionally biased region" description="Acidic residues" evidence="14">
    <location>
        <begin position="14"/>
        <end position="24"/>
    </location>
</feature>
<sequence>MFVYGPQGHYSSDSESESESECDPEVMLMRRREECERKARRGEMDPRLEFAFQLLMDGTGLPRHEIMDHVFEGDMLDEINQLFLPHMKSKLMWFYQDVEETEVVPVIDPNKPSTSRQVQPSTSRQAILQQLLPTYKKKLFLTDGWDVPLTGICIYIFRTNTTKQLPEEGFHKDLFCGIIDAQRIGLITTVERIIEHVFMEALAHPSPDCEDDAANCPMVKNQLLPSLRSFCSALKVCEEVCNEGNLFDDGGSTMSILDTEEVNEMSKHPEKLIVLEDRVKSWSKRLTEILKESEQVRRENDSSGPQDELEYWKKRGAQFSQISNQVNSSEVQMTILCLRLGHSKALKEWSETDKKITFCYNEAKDNAKFIQALEKNCHSLYLDDPVKMRASILGLLQTVRLIHSISQFYNTSERTSALMVKITNQMIETCKEYVTCRGQETIWSQDRLMVKDKLTHCIMLNKVYRKTYTLVKNQPFIPGQQSFNFSENYVFGKFDAFCRRLSRIISMFDLIDDYNSLFQRRMEGLLLGDALEEAMQNFNEIKSIVMNKTYDYLDQRNAEFNADFRSFLSHTDELKENIGNSIERNFDSVWETPQGIRFLTRFEKVSEKIPLTRMDDKYERILKYCEKEVDRIIKMYKKQKDDPPVPIMFPPIAGRIKWARSLLCHLDELLSCVTTHHILRNLPATAELSRRHKAAETTLKSYETDMVAIWMNQHICDVDNCLKRNLLAVCPEQQRIKVKLHNTIPLLIRETDLMLKMDLPVPMVAMTLYCKQEHFSLIKDHLQFLIEDLLTVVRSVKLEVRPLFLPHLVKLTDIVAEGMHKLTWVSLDWKDFVDKSNDSIKRFKILTERVHDVYTNRVLEVLSLMQSVQLHALPEVDDGPWTIDDFCDKMDEVCRTAATDLHRKSLMVEEAVEEILMLVRKARIDCPSQNDEDIFSEDEAEQTEESGSTQQQSDWSLVWECFEKPHLLLSGGMSKAMEDMVKGAVSEMRRYYSRKVVDVLVRVTRQSLEALRRRFAVEYHSERTPVFILNSVLLIPKVAVQPNLEEVQDVLNLAGKNITSVSKGVGQWMRGKPQTPVPKKSVWKKIAGTRANLMDIVNRSRMSQKPSKGGPIKTKDEDFRARRRKLYRLATEEKPMFPFQQKNFHNFVMENKEVLKTLSLLSICTQEMKQEMTQFISKWRPYNILWRNEKTQRELLTACLNEFETSLRKHEELNERLTTEPDVFVISNCLAISTEKLKYGLVTEIRSCTHRIGQAMKKKYRREMDYVYAVISEMERKLERTIRDLDDVRLIMDTLKKIREQEVDMELKIDPIEDAFNVLNRHNVMIEREILEQVDSLRYTWSRLLEHALKVQVNLLEMQPQFQTDLRTNLEKFRQDKIDYCNEYRTAGPMQPGLTPREASDRLILFQNRFDGMWRKLQTYQSGEELFGLPTTDYPDLAQIRKELNLLQKLYKLYNDVIDRVTSYYDIPWGEVNIEEINNELMEFQNRCRKLPKGLKEWPAFFALKKTIDDFNDMCPLLELMANKAMKPRHWQRIMDSLNHIFEFESDGFCLKNILEAPLLQHKEDIEDICISAMKEKDIEAKLRQVTNEWSVHELTFMTFNNRGELLLRGDTTAETIGQLEDSLMVLGSLLSNRYNAPFRKQIQQWVHDLSNTNEILERWLLVQNMWVYLEAVFVGGDIAKQLPKEAKRFSKIDKSWQKIMQRAHETPGVVACCVGDDLLKQLLPHLQEQLELCQKSLSGYLERKRMMFPRFFFVSDPALLEILGQASDSHTIQNHLLSIFDNTRWVKFHDIEYNKITAIVSSEGEMIQLEKAVRAEGSVETWLTQLLVTSQASLHSIIRQANGMINDGNFHLLLFLEKMPAQIGLLGLQMIWTRDAELALMQARHDKKVMADTNNKFLELLNTLIDQTTRDLTKIERTKFETLITIHVHQRDIFDILCRMNVRHVNDFEWLKQCRFYFKEEQDKTLIIITDVSFSYQNEYLGCTDRLVITPLTDRCYITLAQALSMSMGGAPCGPAGTGKTETVKDMGKTLAKYVVVFNCSDQMDYRGLGRIYKGLAQSGSWGCFDEFNRIELPVLSVAAQQVAVVLASKKEKRKNFQFTDGDIVEMCPEFGIFITMNPGYAGRKELPENLKIQFRTVAMMVPDRQIIIRVKLASCGFLENITLARKFYTLYKLCEEQLTKQVHYDFGLRNILSVLRSLGAAKRVNNKDSESTIVMRVLRDMNLSKLIDEDEPLFISLVADLFPNQALEKTAYPELEEAINTQVEEAGLINHPSWALKLIQLYETQRVRHGIMTLGPTGAGKTTCIQTLMRALTQMGDYHREMRMNPKAITAAQMFGRLDVATNDWTDGIFSALWRKTLKLKQGEYVWLVLDGPVDSIWIENLNSVLDDNKTLTLANGDRLSMAPTCKIIFEPHNIDNASPATVSRNGMVYMSSSGLNWKPVVAAWLKKRSVREQELFHKLFDESYGELYAWGTQNLVLVVDVLECNVTLQMLKLLEGLVPVQVDETEDLSASKSDQGDLDDDLLDESEKVEENKPFTNEHMSKLYVFALIWGMGAFLETADRSKYDRFLKENLTELDLPKNDRKNPDATVFDYVVNSDGEWVLWSTMVTNYVYPELATPEYSTILIPIPDNVRINYLIHTIAKQEKAVLVVGEQGTAKTVMMKSYIKNANPEIYLNRSFNFSSATSPYQFQKTIESYVDKRMGNTFGAPNGKKMIIFIDDINLPEINCWGDQITNEIVRQTMDMGGFYSLEKPGEFTTIVDVQFVAAMGQPGGGRNDIPSRLKRQFCMFNCPLPIDMSIDKIFGVIAQGHYNVKRGFTLEVRNLVKKLIPLTRILWKNTRAKLLPTPAKFHYVFSLRDLSRIWQGMIGTLSTVIESEGCMMVLWKHECTRVFSDRFTIEEDKKWFNEELLSLVEQELGAEFRKKTEPNPVFVDFMRDAPEPTGEEGEDADMELPKVYEPVTAENELRERLDMFLAQFNEMVRGSGMDLVFFPDAMLHLVKISRVIRHPRGNVMLVGVGGSGKQSLTKLSSFIAGYKTFQITLTRSYNIANFLEDLKVLYRSCGCQGKGTTFIFTDLDIKEEGFLEYLNNILSSGVISNLFTKDEQAEIIQEVTPVMKRENPKRSLNPESVMEYFMNRTCQNLHVVFCFSPVGEKFRNRALRFPALISGCTIDWFQPWPRDALVLVARHFLTDFKIACTEEVKEELVKALGSIQDVVSATSVEYFQRFRRATHVTPKSYLNFIAGYKSIYKNKKKELSDGALRMDTGLEKLAEASSSVLVLKKELASMEKELAYASKRAEKVLTEVTERAMQAEIVKNQVQKVKEKAEILVSSIAVEKALAEEKLEAAKPALEEAEAALNTIKPAHIATVRKLGRPPHLIMRIMDCVLVLFQRKLHPVIPDTAASCPKPSWAESLKVVTKPNRIQNFINTTVTKYD</sequence>
<dbReference type="GO" id="GO:0045505">
    <property type="term" value="F:dynein intermediate chain binding"/>
    <property type="evidence" value="ECO:0007669"/>
    <property type="project" value="InterPro"/>
</dbReference>
<dbReference type="InterPro" id="IPR056759">
    <property type="entry name" value="DYH2-5-8_CC"/>
</dbReference>
<dbReference type="Pfam" id="PF25007">
    <property type="entry name" value="DYH2-5-8_CC"/>
    <property type="match status" value="1"/>
</dbReference>
<organism evidence="16 17">
    <name type="scientific">Zophobas morio</name>
    <dbReference type="NCBI Taxonomy" id="2755281"/>
    <lineage>
        <taxon>Eukaryota</taxon>
        <taxon>Metazoa</taxon>
        <taxon>Ecdysozoa</taxon>
        <taxon>Arthropoda</taxon>
        <taxon>Hexapoda</taxon>
        <taxon>Insecta</taxon>
        <taxon>Pterygota</taxon>
        <taxon>Neoptera</taxon>
        <taxon>Endopterygota</taxon>
        <taxon>Coleoptera</taxon>
        <taxon>Polyphaga</taxon>
        <taxon>Cucujiformia</taxon>
        <taxon>Tenebrionidae</taxon>
        <taxon>Zophobas</taxon>
    </lineage>
</organism>
<dbReference type="InterPro" id="IPR041589">
    <property type="entry name" value="DNAH3_AAA_lid_1"/>
</dbReference>
<dbReference type="FunFam" id="3.40.50.300:FF:002141">
    <property type="entry name" value="Dynein heavy chain"/>
    <property type="match status" value="1"/>
</dbReference>
<keyword evidence="10" id="KW-0969">Cilium</keyword>
<dbReference type="Pfam" id="PF12775">
    <property type="entry name" value="AAA_7"/>
    <property type="match status" value="1"/>
</dbReference>
<evidence type="ECO:0000256" key="13">
    <source>
        <dbReference type="ARBA" id="ARBA00023273"/>
    </source>
</evidence>
<dbReference type="FunFam" id="3.20.180.20:FF:000001">
    <property type="entry name" value="Dynein axonemal heavy chain 5"/>
    <property type="match status" value="1"/>
</dbReference>
<evidence type="ECO:0000256" key="12">
    <source>
        <dbReference type="ARBA" id="ARBA00023212"/>
    </source>
</evidence>
<evidence type="ECO:0000256" key="2">
    <source>
        <dbReference type="ARBA" id="ARBA00008887"/>
    </source>
</evidence>
<dbReference type="GO" id="GO:0005874">
    <property type="term" value="C:microtubule"/>
    <property type="evidence" value="ECO:0007669"/>
    <property type="project" value="UniProtKB-KW"/>
</dbReference>
<proteinExistence type="inferred from homology"/>
<dbReference type="EMBL" id="JALNTZ010000002">
    <property type="protein sequence ID" value="KAJ3660185.1"/>
    <property type="molecule type" value="Genomic_DNA"/>
</dbReference>
<dbReference type="Gene3D" id="3.40.50.300">
    <property type="entry name" value="P-loop containing nucleotide triphosphate hydrolases"/>
    <property type="match status" value="3"/>
</dbReference>
<dbReference type="InterPro" id="IPR013594">
    <property type="entry name" value="Dynein_heavy_tail"/>
</dbReference>
<dbReference type="Gene3D" id="1.10.472.130">
    <property type="match status" value="1"/>
</dbReference>
<protein>
    <recommendedName>
        <fullName evidence="15">AAA+ ATPase domain-containing protein</fullName>
    </recommendedName>
</protein>
<keyword evidence="4" id="KW-0493">Microtubule</keyword>
<keyword evidence="5" id="KW-0677">Repeat</keyword>
<keyword evidence="17" id="KW-1185">Reference proteome</keyword>
<dbReference type="InterPro" id="IPR041466">
    <property type="entry name" value="Dynein_AAA5_ext"/>
</dbReference>
<dbReference type="InterPro" id="IPR043157">
    <property type="entry name" value="Dynein_AAA1S"/>
</dbReference>
<dbReference type="Pfam" id="PF12780">
    <property type="entry name" value="AAA_8"/>
    <property type="match status" value="1"/>
</dbReference>
<dbReference type="Pfam" id="PF08385">
    <property type="entry name" value="DHC_N1"/>
    <property type="match status" value="1"/>
</dbReference>
<dbReference type="SUPFAM" id="SSF52540">
    <property type="entry name" value="P-loop containing nucleoside triphosphate hydrolases"/>
    <property type="match status" value="4"/>
</dbReference>
<dbReference type="Gene3D" id="1.20.58.1120">
    <property type="match status" value="1"/>
</dbReference>
<evidence type="ECO:0000256" key="5">
    <source>
        <dbReference type="ARBA" id="ARBA00022737"/>
    </source>
</evidence>
<keyword evidence="13" id="KW-0966">Cell projection</keyword>
<dbReference type="Gene3D" id="3.20.180.20">
    <property type="entry name" value="Dynein heavy chain, N-terminal domain 2"/>
    <property type="match status" value="1"/>
</dbReference>
<evidence type="ECO:0000256" key="14">
    <source>
        <dbReference type="SAM" id="MobiDB-lite"/>
    </source>
</evidence>